<dbReference type="Gramene" id="OIW16274">
    <property type="protein sequence ID" value="OIW16274"/>
    <property type="gene ID" value="TanjilG_18989"/>
</dbReference>
<feature type="repeat" description="PPR" evidence="3">
    <location>
        <begin position="446"/>
        <end position="480"/>
    </location>
</feature>
<feature type="repeat" description="PPR" evidence="3">
    <location>
        <begin position="825"/>
        <end position="859"/>
    </location>
</feature>
<feature type="repeat" description="PPR" evidence="3">
    <location>
        <begin position="583"/>
        <end position="617"/>
    </location>
</feature>
<dbReference type="EMBL" id="CM007362">
    <property type="protein sequence ID" value="OIW16274.1"/>
    <property type="molecule type" value="Genomic_DNA"/>
</dbReference>
<dbReference type="Pfam" id="PF01535">
    <property type="entry name" value="PPR"/>
    <property type="match status" value="9"/>
</dbReference>
<feature type="repeat" description="PPR" evidence="3">
    <location>
        <begin position="791"/>
        <end position="824"/>
    </location>
</feature>
<evidence type="ECO:0000313" key="5">
    <source>
        <dbReference type="Proteomes" id="UP000188354"/>
    </source>
</evidence>
<feature type="repeat" description="PPR" evidence="3">
    <location>
        <begin position="652"/>
        <end position="686"/>
    </location>
</feature>
<proteinExistence type="inferred from homology"/>
<feature type="repeat" description="PPR" evidence="3">
    <location>
        <begin position="481"/>
        <end position="515"/>
    </location>
</feature>
<keyword evidence="5" id="KW-1185">Reference proteome</keyword>
<evidence type="ECO:0000313" key="4">
    <source>
        <dbReference type="EMBL" id="OIW16274.1"/>
    </source>
</evidence>
<comment type="similarity">
    <text evidence="1">Belongs to the PPR family. P subfamily.</text>
</comment>
<dbReference type="InterPro" id="IPR002885">
    <property type="entry name" value="PPR_rpt"/>
</dbReference>
<sequence>MLSLKDALTKTNHSRSLFSSISTLLFSSSSSSSSYYSVSPSFTQNVVADSFKTWFKSSTTRDPLLHRISHIISSTDEFSSALSSLPLPPLTEPFVLSVLRHLSSSATSHRHVLSSLKFFDWAGHQPGYHHSRATFTAIFRILSNANLMPLILDFLHTFRKRRYAHRVRFNDTLVIGYAIAGKPEIALHVFGKMRFQGLDLDTFGYHVLLNALVEQNYFNAFEVIAKQIRLRGYENHVTDAIVIKSLCKQGRLDDAEAYFNGLVSSEKELDGSEVSVLVSAFCQNNRFDKAIRFVREFGEMGLIPLDNAYGVWIRGLVCGGRLDEALQFFWQKKDEEGYVPGSVRYNILIWRLLRENRLRDVYDLLMDMNETSTPPDMVTMNAVMCFFCKAGMVDVALELYNSRSQFGLSPNHMAYKYLILTLCWDGCVKEAYSVLKSSVGQGYFPDKRTFSTLASALCRECKIDEMKELLHLALGRNIMPNSSTYDKFISALCRAGRVEDGYLMHGELNNETARMSYYTKMIMGFKKLKRGDIAARLLVEMKGKGYILTRPLFRAVLCCLLEMDNPNAKFFNLLEMLSRHGNHCQVYNCFIEGAGLSKKADMARQVFELMQRNGVEPDMSSQVLMLKSYLKSESISEALTFFHNLRCQGIVSRKLFNTLIVGLCKSNKVDIAREFLFEMIKAELNPSIECYEVLVQQLCSSQRYRDAIHVVNLYEKMGRRLTSFIGNVLLYHSLISRELYDACAQLRGVGDGEFSGSSMLTLIIGAFSGHLRVNHFIEDLEELISKCFPLDIYTYNLLLRKASHGDMDQAFELFGRMCQRGYEPNWWTYDVMVHGFSKHGRQNEAKRWVEEMSHKGLYPKESTRRRTFI</sequence>
<keyword evidence="2" id="KW-0677">Repeat</keyword>
<dbReference type="PANTHER" id="PTHR47447">
    <property type="entry name" value="OS03G0856100 PROTEIN"/>
    <property type="match status" value="1"/>
</dbReference>
<evidence type="ECO:0008006" key="6">
    <source>
        <dbReference type="Google" id="ProtNLM"/>
    </source>
</evidence>
<evidence type="ECO:0000256" key="3">
    <source>
        <dbReference type="PROSITE-ProRule" id="PRU00708"/>
    </source>
</evidence>
<evidence type="ECO:0000256" key="2">
    <source>
        <dbReference type="ARBA" id="ARBA00022737"/>
    </source>
</evidence>
<feature type="repeat" description="PPR" evidence="3">
    <location>
        <begin position="376"/>
        <end position="410"/>
    </location>
</feature>
<dbReference type="AlphaFoldDB" id="A0A4P1RRJ5"/>
<accession>A0A4P1RRJ5</accession>
<dbReference type="InterPro" id="IPR011990">
    <property type="entry name" value="TPR-like_helical_dom_sf"/>
</dbReference>
<dbReference type="OrthoDB" id="185373at2759"/>
<feature type="repeat" description="PPR" evidence="3">
    <location>
        <begin position="270"/>
        <end position="304"/>
    </location>
</feature>
<protein>
    <recommendedName>
        <fullName evidence="6">Pentacotripeptide-repeat region of PRORP domain-containing protein</fullName>
    </recommendedName>
</protein>
<dbReference type="KEGG" id="lang:109341160"/>
<reference evidence="4 5" key="1">
    <citation type="journal article" date="2017" name="Plant Biotechnol. J.">
        <title>A comprehensive draft genome sequence for lupin (Lupinus angustifolius), an emerging health food: insights into plant-microbe interactions and legume evolution.</title>
        <authorList>
            <person name="Hane J.K."/>
            <person name="Ming Y."/>
            <person name="Kamphuis L.G."/>
            <person name="Nelson M.N."/>
            <person name="Garg G."/>
            <person name="Atkins C.A."/>
            <person name="Bayer P.E."/>
            <person name="Bravo A."/>
            <person name="Bringans S."/>
            <person name="Cannon S."/>
            <person name="Edwards D."/>
            <person name="Foley R."/>
            <person name="Gao L.L."/>
            <person name="Harrison M.J."/>
            <person name="Huang W."/>
            <person name="Hurgobin B."/>
            <person name="Li S."/>
            <person name="Liu C.W."/>
            <person name="McGrath A."/>
            <person name="Morahan G."/>
            <person name="Murray J."/>
            <person name="Weller J."/>
            <person name="Jian J."/>
            <person name="Singh K.B."/>
        </authorList>
    </citation>
    <scope>NUCLEOTIDE SEQUENCE [LARGE SCALE GENOMIC DNA]</scope>
    <source>
        <strain evidence="5">cv. Tanjil</strain>
        <tissue evidence="4">Whole plant</tissue>
    </source>
</reference>
<dbReference type="PANTHER" id="PTHR47447:SF28">
    <property type="entry name" value="PENTACOTRIPEPTIDE-REPEAT REGION OF PRORP DOMAIN-CONTAINING PROTEIN"/>
    <property type="match status" value="1"/>
</dbReference>
<dbReference type="STRING" id="3871.A0A4P1RRJ5"/>
<dbReference type="Pfam" id="PF13041">
    <property type="entry name" value="PPR_2"/>
    <property type="match status" value="2"/>
</dbReference>
<gene>
    <name evidence="4" type="ORF">TanjilG_18989</name>
</gene>
<dbReference type="Proteomes" id="UP000188354">
    <property type="component" value="Chromosome LG02"/>
</dbReference>
<dbReference type="Gene3D" id="1.25.40.10">
    <property type="entry name" value="Tetratricopeptide repeat domain"/>
    <property type="match status" value="7"/>
</dbReference>
<name>A0A4P1RRJ5_LUPAN</name>
<dbReference type="NCBIfam" id="TIGR00756">
    <property type="entry name" value="PPR"/>
    <property type="match status" value="7"/>
</dbReference>
<dbReference type="PROSITE" id="PS51375">
    <property type="entry name" value="PPR"/>
    <property type="match status" value="8"/>
</dbReference>
<evidence type="ECO:0000256" key="1">
    <source>
        <dbReference type="ARBA" id="ARBA00007626"/>
    </source>
</evidence>
<organism evidence="4 5">
    <name type="scientific">Lupinus angustifolius</name>
    <name type="common">Narrow-leaved blue lupine</name>
    <dbReference type="NCBI Taxonomy" id="3871"/>
    <lineage>
        <taxon>Eukaryota</taxon>
        <taxon>Viridiplantae</taxon>
        <taxon>Streptophyta</taxon>
        <taxon>Embryophyta</taxon>
        <taxon>Tracheophyta</taxon>
        <taxon>Spermatophyta</taxon>
        <taxon>Magnoliopsida</taxon>
        <taxon>eudicotyledons</taxon>
        <taxon>Gunneridae</taxon>
        <taxon>Pentapetalae</taxon>
        <taxon>rosids</taxon>
        <taxon>fabids</taxon>
        <taxon>Fabales</taxon>
        <taxon>Fabaceae</taxon>
        <taxon>Papilionoideae</taxon>
        <taxon>50 kb inversion clade</taxon>
        <taxon>genistoids sensu lato</taxon>
        <taxon>core genistoids</taxon>
        <taxon>Genisteae</taxon>
        <taxon>Lupinus</taxon>
    </lineage>
</organism>